<name>A0A5M6ZAF6_9PROT</name>
<comment type="caution">
    <text evidence="6">The sequence shown here is derived from an EMBL/GenBank/DDBJ whole genome shotgun (WGS) entry which is preliminary data.</text>
</comment>
<dbReference type="PANTHER" id="PTHR11818:SF42">
    <property type="entry name" value="VOLTAGE-GATED HYDROGEN CHANNEL 1"/>
    <property type="match status" value="1"/>
</dbReference>
<dbReference type="AlphaFoldDB" id="A0A5M6ZAF6"/>
<feature type="domain" description="Beta/gamma crystallin 'Greek key'" evidence="5">
    <location>
        <begin position="79"/>
        <end position="118"/>
    </location>
</feature>
<feature type="chain" id="PRO_5024316398" evidence="4">
    <location>
        <begin position="18"/>
        <end position="314"/>
    </location>
</feature>
<dbReference type="Gene3D" id="2.60.20.10">
    <property type="entry name" value="Crystallins"/>
    <property type="match status" value="2"/>
</dbReference>
<evidence type="ECO:0000256" key="3">
    <source>
        <dbReference type="SAM" id="MobiDB-lite"/>
    </source>
</evidence>
<comment type="similarity">
    <text evidence="1">Belongs to the beta/gamma-crystallin family.</text>
</comment>
<evidence type="ECO:0000259" key="5">
    <source>
        <dbReference type="PROSITE" id="PS50915"/>
    </source>
</evidence>
<dbReference type="PROSITE" id="PS50915">
    <property type="entry name" value="CRYSTALLIN_BETA_GAMMA"/>
    <property type="match status" value="2"/>
</dbReference>
<evidence type="ECO:0000256" key="2">
    <source>
        <dbReference type="ARBA" id="ARBA00022737"/>
    </source>
</evidence>
<feature type="compositionally biased region" description="Gly residues" evidence="3">
    <location>
        <begin position="216"/>
        <end position="225"/>
    </location>
</feature>
<keyword evidence="2" id="KW-0677">Repeat</keyword>
<dbReference type="SUPFAM" id="SSF49695">
    <property type="entry name" value="gamma-Crystallin-like"/>
    <property type="match status" value="1"/>
</dbReference>
<dbReference type="Pfam" id="PF00030">
    <property type="entry name" value="Crystall"/>
    <property type="match status" value="2"/>
</dbReference>
<accession>A0A5M6ZAF6</accession>
<feature type="region of interest" description="Disordered" evidence="3">
    <location>
        <begin position="202"/>
        <end position="225"/>
    </location>
</feature>
<feature type="signal peptide" evidence="4">
    <location>
        <begin position="1"/>
        <end position="17"/>
    </location>
</feature>
<dbReference type="RefSeq" id="WP_150023877.1">
    <property type="nucleotide sequence ID" value="NZ_VWOJ01000004.1"/>
</dbReference>
<keyword evidence="7" id="KW-1185">Reference proteome</keyword>
<dbReference type="InterPro" id="IPR050252">
    <property type="entry name" value="Beta/Gamma-Crystallin"/>
</dbReference>
<dbReference type="PANTHER" id="PTHR11818">
    <property type="entry name" value="BETA/GAMMA CRYSTALLIN"/>
    <property type="match status" value="1"/>
</dbReference>
<evidence type="ECO:0000256" key="4">
    <source>
        <dbReference type="SAM" id="SignalP"/>
    </source>
</evidence>
<keyword evidence="4" id="KW-0732">Signal</keyword>
<dbReference type="InterPro" id="IPR011024">
    <property type="entry name" value="G_crystallin-like"/>
</dbReference>
<reference evidence="6 7" key="1">
    <citation type="submission" date="2019-09" db="EMBL/GenBank/DDBJ databases">
        <authorList>
            <person name="Kevbrin V."/>
            <person name="Grouzdev D.S."/>
        </authorList>
    </citation>
    <scope>NUCLEOTIDE SEQUENCE [LARGE SCALE GENOMIC DNA]</scope>
    <source>
        <strain evidence="6 7">G-192</strain>
    </source>
</reference>
<dbReference type="InterPro" id="IPR001064">
    <property type="entry name" value="Beta/gamma_crystallin"/>
</dbReference>
<sequence length="314" mass="33876">MSTFMRLCAAAAAVAFAATSAADAQRGGRGPDRGSDRPAIVLYEQANFQGRSIRIDGDAPNFAWINFNDRASSARVEGGQWEVCEHADYRGTCLSLTGDIAQFTGRMNNEISSVRAIHRQRPDSRRGITLWSGPDYTGRSVTLTRAEDNFTRINFNDMPRSVEVHSGSWTLCEHINYRGRCVELDRNSGDLARFRMNGIISSATPDGLPQSQPDPGWGGGAPGWGASPGGIEGAALGVTSRFYARPELQGAAIAACITPGSRCGQPAADQMCRRAGLNRAAWFTSESWRGPVIHVGDGRRQQGGNVLVDVLCIR</sequence>
<dbReference type="SMART" id="SM00247">
    <property type="entry name" value="XTALbg"/>
    <property type="match status" value="2"/>
</dbReference>
<protein>
    <submittedName>
        <fullName evidence="6">Beta/gamma crystallin family protein</fullName>
    </submittedName>
</protein>
<dbReference type="Proteomes" id="UP000325122">
    <property type="component" value="Unassembled WGS sequence"/>
</dbReference>
<evidence type="ECO:0000256" key="1">
    <source>
        <dbReference type="ARBA" id="ARBA00009646"/>
    </source>
</evidence>
<evidence type="ECO:0000313" key="7">
    <source>
        <dbReference type="Proteomes" id="UP000325122"/>
    </source>
</evidence>
<feature type="domain" description="Beta/gamma crystallin 'Greek key'" evidence="5">
    <location>
        <begin position="38"/>
        <end position="78"/>
    </location>
</feature>
<proteinExistence type="inferred from homology"/>
<evidence type="ECO:0000313" key="6">
    <source>
        <dbReference type="EMBL" id="KAA5801689.1"/>
    </source>
</evidence>
<organism evidence="6 7">
    <name type="scientific">Alkalicaulis satelles</name>
    <dbReference type="NCBI Taxonomy" id="2609175"/>
    <lineage>
        <taxon>Bacteria</taxon>
        <taxon>Pseudomonadati</taxon>
        <taxon>Pseudomonadota</taxon>
        <taxon>Alphaproteobacteria</taxon>
        <taxon>Maricaulales</taxon>
        <taxon>Maricaulaceae</taxon>
        <taxon>Alkalicaulis</taxon>
    </lineage>
</organism>
<gene>
    <name evidence="6" type="ORF">F1654_12440</name>
</gene>
<feature type="compositionally biased region" description="Polar residues" evidence="3">
    <location>
        <begin position="202"/>
        <end position="213"/>
    </location>
</feature>
<dbReference type="EMBL" id="VWOJ01000004">
    <property type="protein sequence ID" value="KAA5801689.1"/>
    <property type="molecule type" value="Genomic_DNA"/>
</dbReference>